<feature type="transmembrane region" description="Helical" evidence="4">
    <location>
        <begin position="132"/>
        <end position="152"/>
    </location>
</feature>
<sequence length="476" mass="50874">MLVGQLSPDGVQAVIDQPDAAISSSAPNDRSEQHEDAGKPPDSDPCPVDSPLVIPPPPNGGSWAWIQVAAGFSIFFNTWGVLNAFGIFQTYYEGGHLFRASSSNISWIGSIQAYCVLVVGLVSGPIYDRGHLRVLVLVGSSLLVLGFMMLSVSKTFWQALLSQGFCIGIGAGFLFVPSLALLPTYFSTRIGLAVGIAASGSSLGGVMYPIVFYKLIDRIGFGWTVRTIGFIVLVTQIIPLCFAQMRAKPTRARDVLDWSAFTDWPFVFFVVSTLVGFIGLYVVLFYISYFGVATGIASSEMSFYLVPILNAASMFGRTLPNAVSDKTGPFNLFGPAAVICGLLTFCLLAVNSLGGITTIAVLYGFFSGVFIAIPGVCFVKLTEDKSKLGTRIGMGFAAFGFGVLAGGPGGGVILGTNRADLHWDSVWIYGGFLQDESSRFLSNSIQSRHHMGGDLKRQDASIDDSQILGSIHSTDY</sequence>
<feature type="region of interest" description="Disordered" evidence="3">
    <location>
        <begin position="1"/>
        <end position="52"/>
    </location>
</feature>
<feature type="transmembrane region" description="Helical" evidence="4">
    <location>
        <begin position="223"/>
        <end position="245"/>
    </location>
</feature>
<comment type="caution">
    <text evidence="5">The sequence shown here is derived from an EMBL/GenBank/DDBJ whole genome shotgun (WGS) entry which is preliminary data.</text>
</comment>
<feature type="compositionally biased region" description="Basic and acidic residues" evidence="3">
    <location>
        <begin position="29"/>
        <end position="42"/>
    </location>
</feature>
<protein>
    <recommendedName>
        <fullName evidence="7">Major facilitator superfamily (MFS) profile domain-containing protein</fullName>
    </recommendedName>
</protein>
<feature type="transmembrane region" description="Helical" evidence="4">
    <location>
        <begin position="164"/>
        <end position="186"/>
    </location>
</feature>
<evidence type="ECO:0008006" key="7">
    <source>
        <dbReference type="Google" id="ProtNLM"/>
    </source>
</evidence>
<accession>A0A5C6G6N8</accession>
<organism evidence="5 6">
    <name type="scientific">Metarhizium rileyi (strain RCEF 4871)</name>
    <name type="common">Nomuraea rileyi</name>
    <dbReference type="NCBI Taxonomy" id="1649241"/>
    <lineage>
        <taxon>Eukaryota</taxon>
        <taxon>Fungi</taxon>
        <taxon>Dikarya</taxon>
        <taxon>Ascomycota</taxon>
        <taxon>Pezizomycotina</taxon>
        <taxon>Sordariomycetes</taxon>
        <taxon>Hypocreomycetidae</taxon>
        <taxon>Hypocreales</taxon>
        <taxon>Clavicipitaceae</taxon>
        <taxon>Metarhizium</taxon>
    </lineage>
</organism>
<feature type="transmembrane region" description="Helical" evidence="4">
    <location>
        <begin position="332"/>
        <end position="353"/>
    </location>
</feature>
<dbReference type="Gene3D" id="1.20.1250.20">
    <property type="entry name" value="MFS general substrate transporter like domains"/>
    <property type="match status" value="2"/>
</dbReference>
<dbReference type="PANTHER" id="PTHR11360">
    <property type="entry name" value="MONOCARBOXYLATE TRANSPORTER"/>
    <property type="match status" value="1"/>
</dbReference>
<keyword evidence="4" id="KW-0472">Membrane</keyword>
<dbReference type="EMBL" id="SBHS01000018">
    <property type="protein sequence ID" value="TWU73452.1"/>
    <property type="molecule type" value="Genomic_DNA"/>
</dbReference>
<dbReference type="SUPFAM" id="SSF103473">
    <property type="entry name" value="MFS general substrate transporter"/>
    <property type="match status" value="1"/>
</dbReference>
<comment type="similarity">
    <text evidence="2">Belongs to the major facilitator superfamily. Monocarboxylate porter (TC 2.A.1.13) family.</text>
</comment>
<keyword evidence="4" id="KW-0812">Transmembrane</keyword>
<dbReference type="GO" id="GO:0016020">
    <property type="term" value="C:membrane"/>
    <property type="evidence" value="ECO:0007669"/>
    <property type="project" value="UniProtKB-SubCell"/>
</dbReference>
<dbReference type="AlphaFoldDB" id="A0A5C6G6N8"/>
<name>A0A5C6G6N8_METRR</name>
<feature type="transmembrane region" description="Helical" evidence="4">
    <location>
        <begin position="301"/>
        <end position="320"/>
    </location>
</feature>
<dbReference type="PANTHER" id="PTHR11360:SF234">
    <property type="entry name" value="MFS-TYPE TRANSPORTER DBAD-RELATED"/>
    <property type="match status" value="1"/>
</dbReference>
<evidence type="ECO:0000256" key="3">
    <source>
        <dbReference type="SAM" id="MobiDB-lite"/>
    </source>
</evidence>
<dbReference type="Pfam" id="PF07690">
    <property type="entry name" value="MFS_1"/>
    <property type="match status" value="1"/>
</dbReference>
<dbReference type="InterPro" id="IPR050327">
    <property type="entry name" value="Proton-linked_MCT"/>
</dbReference>
<feature type="transmembrane region" description="Helical" evidence="4">
    <location>
        <begin position="265"/>
        <end position="289"/>
    </location>
</feature>
<keyword evidence="4" id="KW-1133">Transmembrane helix</keyword>
<reference evidence="6" key="1">
    <citation type="submission" date="2018-12" db="EMBL/GenBank/DDBJ databases">
        <title>The complete genome of Metarhizium rileyi, a key fungal pathogen of Lepidoptera.</title>
        <authorList>
            <person name="Binneck E."/>
            <person name="Lastra C.C.L."/>
            <person name="Sosa-Gomez D.R."/>
        </authorList>
    </citation>
    <scope>NUCLEOTIDE SEQUENCE [LARGE SCALE GENOMIC DNA]</scope>
    <source>
        <strain evidence="6">Cep018-CH2</strain>
    </source>
</reference>
<dbReference type="GO" id="GO:0022857">
    <property type="term" value="F:transmembrane transporter activity"/>
    <property type="evidence" value="ECO:0007669"/>
    <property type="project" value="InterPro"/>
</dbReference>
<evidence type="ECO:0000256" key="4">
    <source>
        <dbReference type="SAM" id="Phobius"/>
    </source>
</evidence>
<dbReference type="Proteomes" id="UP000317257">
    <property type="component" value="Unassembled WGS sequence"/>
</dbReference>
<evidence type="ECO:0000313" key="5">
    <source>
        <dbReference type="EMBL" id="TWU73452.1"/>
    </source>
</evidence>
<evidence type="ECO:0000256" key="1">
    <source>
        <dbReference type="ARBA" id="ARBA00004141"/>
    </source>
</evidence>
<feature type="transmembrane region" description="Helical" evidence="4">
    <location>
        <begin position="64"/>
        <end position="85"/>
    </location>
</feature>
<dbReference type="InterPro" id="IPR011701">
    <property type="entry name" value="MFS"/>
</dbReference>
<evidence type="ECO:0000256" key="2">
    <source>
        <dbReference type="ARBA" id="ARBA00006727"/>
    </source>
</evidence>
<evidence type="ECO:0000313" key="6">
    <source>
        <dbReference type="Proteomes" id="UP000317257"/>
    </source>
</evidence>
<proteinExistence type="inferred from homology"/>
<comment type="subcellular location">
    <subcellularLocation>
        <location evidence="1">Membrane</location>
        <topology evidence="1">Multi-pass membrane protein</topology>
    </subcellularLocation>
</comment>
<dbReference type="InterPro" id="IPR036259">
    <property type="entry name" value="MFS_trans_sf"/>
</dbReference>
<feature type="transmembrane region" description="Helical" evidence="4">
    <location>
        <begin position="105"/>
        <end position="126"/>
    </location>
</feature>
<gene>
    <name evidence="5" type="ORF">ED733_004753</name>
</gene>
<feature type="transmembrane region" description="Helical" evidence="4">
    <location>
        <begin position="360"/>
        <end position="381"/>
    </location>
</feature>
<feature type="transmembrane region" description="Helical" evidence="4">
    <location>
        <begin position="393"/>
        <end position="414"/>
    </location>
</feature>
<feature type="transmembrane region" description="Helical" evidence="4">
    <location>
        <begin position="192"/>
        <end position="211"/>
    </location>
</feature>